<accession>A0ABD0Q392</accession>
<proteinExistence type="predicted"/>
<gene>
    <name evidence="1" type="ORF">M9458_023149</name>
</gene>
<dbReference type="PANTHER" id="PTHR44157:SF3">
    <property type="entry name" value="DNAJ (HSP40) HOMOLOG, SUBFAMILY C, MEMBER 11B"/>
    <property type="match status" value="1"/>
</dbReference>
<reference evidence="1 2" key="1">
    <citation type="submission" date="2024-05" db="EMBL/GenBank/DDBJ databases">
        <title>Genome sequencing and assembly of Indian major carp, Cirrhinus mrigala (Hamilton, 1822).</title>
        <authorList>
            <person name="Mohindra V."/>
            <person name="Chowdhury L.M."/>
            <person name="Lal K."/>
            <person name="Jena J.K."/>
        </authorList>
    </citation>
    <scope>NUCLEOTIDE SEQUENCE [LARGE SCALE GENOMIC DNA]</scope>
    <source>
        <strain evidence="1">CM1030</strain>
        <tissue evidence="1">Blood</tissue>
    </source>
</reference>
<dbReference type="InterPro" id="IPR052243">
    <property type="entry name" value="Mito_inner_membrane_organizer"/>
</dbReference>
<dbReference type="EMBL" id="JAMKFB020000011">
    <property type="protein sequence ID" value="KAL0180743.1"/>
    <property type="molecule type" value="Genomic_DNA"/>
</dbReference>
<feature type="non-terminal residue" evidence="1">
    <location>
        <position position="1"/>
    </location>
</feature>
<dbReference type="Proteomes" id="UP001529510">
    <property type="component" value="Unassembled WGS sequence"/>
</dbReference>
<name>A0ABD0Q392_CIRMR</name>
<dbReference type="PANTHER" id="PTHR44157">
    <property type="entry name" value="DNAJ HOMOLOG SUBFAMILY C MEMBER 11"/>
    <property type="match status" value="1"/>
</dbReference>
<evidence type="ECO:0000313" key="1">
    <source>
        <dbReference type="EMBL" id="KAL0180743.1"/>
    </source>
</evidence>
<protein>
    <submittedName>
        <fullName evidence="1">Uncharacterized protein</fullName>
    </submittedName>
</protein>
<feature type="non-terminal residue" evidence="1">
    <location>
        <position position="54"/>
    </location>
</feature>
<sequence length="54" mass="6148">FSSRGVRPSATTMMARHLDQNTMGYLQWRWGSQSAMTTSIVRDTKTSHFTLALQ</sequence>
<dbReference type="AlphaFoldDB" id="A0ABD0Q392"/>
<evidence type="ECO:0000313" key="2">
    <source>
        <dbReference type="Proteomes" id="UP001529510"/>
    </source>
</evidence>
<organism evidence="1 2">
    <name type="scientific">Cirrhinus mrigala</name>
    <name type="common">Mrigala</name>
    <dbReference type="NCBI Taxonomy" id="683832"/>
    <lineage>
        <taxon>Eukaryota</taxon>
        <taxon>Metazoa</taxon>
        <taxon>Chordata</taxon>
        <taxon>Craniata</taxon>
        <taxon>Vertebrata</taxon>
        <taxon>Euteleostomi</taxon>
        <taxon>Actinopterygii</taxon>
        <taxon>Neopterygii</taxon>
        <taxon>Teleostei</taxon>
        <taxon>Ostariophysi</taxon>
        <taxon>Cypriniformes</taxon>
        <taxon>Cyprinidae</taxon>
        <taxon>Labeoninae</taxon>
        <taxon>Labeonini</taxon>
        <taxon>Cirrhinus</taxon>
    </lineage>
</organism>
<keyword evidence="2" id="KW-1185">Reference proteome</keyword>
<comment type="caution">
    <text evidence="1">The sequence shown here is derived from an EMBL/GenBank/DDBJ whole genome shotgun (WGS) entry which is preliminary data.</text>
</comment>